<organism evidence="1">
    <name type="scientific">viral metagenome</name>
    <dbReference type="NCBI Taxonomy" id="1070528"/>
    <lineage>
        <taxon>unclassified sequences</taxon>
        <taxon>metagenomes</taxon>
        <taxon>organismal metagenomes</taxon>
    </lineage>
</organism>
<reference evidence="1" key="1">
    <citation type="journal article" date="2020" name="Nature">
        <title>Giant virus diversity and host interactions through global metagenomics.</title>
        <authorList>
            <person name="Schulz F."/>
            <person name="Roux S."/>
            <person name="Paez-Espino D."/>
            <person name="Jungbluth S."/>
            <person name="Walsh D.A."/>
            <person name="Denef V.J."/>
            <person name="McMahon K.D."/>
            <person name="Konstantinidis K.T."/>
            <person name="Eloe-Fadrosh E.A."/>
            <person name="Kyrpides N.C."/>
            <person name="Woyke T."/>
        </authorList>
    </citation>
    <scope>NUCLEOTIDE SEQUENCE</scope>
    <source>
        <strain evidence="1">GVMAG-S-1040241-154</strain>
    </source>
</reference>
<proteinExistence type="predicted"/>
<evidence type="ECO:0000313" key="1">
    <source>
        <dbReference type="EMBL" id="QHU07436.1"/>
    </source>
</evidence>
<accession>A0A6C0JRJ6</accession>
<dbReference type="AlphaFoldDB" id="A0A6C0JRJ6"/>
<sequence length="83" mass="10118">MVQKLARNFNYIVLNLSKFDKTKNLKKKFFCDCNVYPCYCLSNGKFENKSYNDFTEYLVQNNKKITKNQSKKNYEYLINQWLF</sequence>
<dbReference type="EMBL" id="MN740684">
    <property type="protein sequence ID" value="QHU07436.1"/>
    <property type="molecule type" value="Genomic_DNA"/>
</dbReference>
<protein>
    <submittedName>
        <fullName evidence="1">Uncharacterized protein</fullName>
    </submittedName>
</protein>
<name>A0A6C0JRJ6_9ZZZZ</name>